<gene>
    <name evidence="2" type="ORF">SLS63_007810</name>
</gene>
<organism evidence="2 3">
    <name type="scientific">Diaporthe eres</name>
    <name type="common">Phomopsis oblonga</name>
    <dbReference type="NCBI Taxonomy" id="83184"/>
    <lineage>
        <taxon>Eukaryota</taxon>
        <taxon>Fungi</taxon>
        <taxon>Dikarya</taxon>
        <taxon>Ascomycota</taxon>
        <taxon>Pezizomycotina</taxon>
        <taxon>Sordariomycetes</taxon>
        <taxon>Sordariomycetidae</taxon>
        <taxon>Diaporthales</taxon>
        <taxon>Diaporthaceae</taxon>
        <taxon>Diaporthe</taxon>
        <taxon>Diaporthe eres species complex</taxon>
    </lineage>
</organism>
<protein>
    <recommendedName>
        <fullName evidence="4">Transglycosylase SLT domain-containing protein</fullName>
    </recommendedName>
</protein>
<dbReference type="InterPro" id="IPR023346">
    <property type="entry name" value="Lysozyme-like_dom_sf"/>
</dbReference>
<feature type="signal peptide" evidence="1">
    <location>
        <begin position="1"/>
        <end position="20"/>
    </location>
</feature>
<dbReference type="Proteomes" id="UP001430848">
    <property type="component" value="Unassembled WGS sequence"/>
</dbReference>
<name>A0ABR1P4J6_DIAER</name>
<dbReference type="Gene3D" id="1.10.530.10">
    <property type="match status" value="1"/>
</dbReference>
<feature type="chain" id="PRO_5046420113" description="Transglycosylase SLT domain-containing protein" evidence="1">
    <location>
        <begin position="21"/>
        <end position="225"/>
    </location>
</feature>
<evidence type="ECO:0008006" key="4">
    <source>
        <dbReference type="Google" id="ProtNLM"/>
    </source>
</evidence>
<dbReference type="EMBL" id="JAKNSF020000045">
    <property type="protein sequence ID" value="KAK7726133.1"/>
    <property type="molecule type" value="Genomic_DNA"/>
</dbReference>
<evidence type="ECO:0000313" key="2">
    <source>
        <dbReference type="EMBL" id="KAK7726133.1"/>
    </source>
</evidence>
<comment type="caution">
    <text evidence="2">The sequence shown here is derived from an EMBL/GenBank/DDBJ whole genome shotgun (WGS) entry which is preliminary data.</text>
</comment>
<reference evidence="2 3" key="1">
    <citation type="submission" date="2024-02" db="EMBL/GenBank/DDBJ databases">
        <title>De novo assembly and annotation of 12 fungi associated with fruit tree decline syndrome in Ontario, Canada.</title>
        <authorList>
            <person name="Sulman M."/>
            <person name="Ellouze W."/>
            <person name="Ilyukhin E."/>
        </authorList>
    </citation>
    <scope>NUCLEOTIDE SEQUENCE [LARGE SCALE GENOMIC DNA]</scope>
    <source>
        <strain evidence="2 3">M169</strain>
    </source>
</reference>
<dbReference type="SUPFAM" id="SSF53955">
    <property type="entry name" value="Lysozyme-like"/>
    <property type="match status" value="1"/>
</dbReference>
<evidence type="ECO:0000256" key="1">
    <source>
        <dbReference type="SAM" id="SignalP"/>
    </source>
</evidence>
<keyword evidence="1" id="KW-0732">Signal</keyword>
<accession>A0ABR1P4J6</accession>
<sequence length="225" mass="23972">MFVIHIILAILAYSPIAALAAPTASPRAEGVQFAPTKNLADGIPPAKKLYSGPWSSFPAMNKWIGFDAMFSANTQSMFAAGSTQQDVDRIRVAITSVGKTYGIDRRVLLGMMMEESHGGVGAVTTYDADGVPTGGLMQASNCHGYDGQKNLAQADITYMVDCGTRHFKLNLGNWGNQNSEQTIYPAMREYNSGSVIASDLSTAPNGAGNPAYVSDVAQRLLGWVN</sequence>
<evidence type="ECO:0000313" key="3">
    <source>
        <dbReference type="Proteomes" id="UP001430848"/>
    </source>
</evidence>
<keyword evidence="3" id="KW-1185">Reference proteome</keyword>
<proteinExistence type="predicted"/>